<feature type="compositionally biased region" description="Low complexity" evidence="1">
    <location>
        <begin position="63"/>
        <end position="79"/>
    </location>
</feature>
<dbReference type="Proteomes" id="UP000278334">
    <property type="component" value="Chromosome"/>
</dbReference>
<dbReference type="PANTHER" id="PTHR32305:SF15">
    <property type="entry name" value="PROTEIN RHSA-RELATED"/>
    <property type="match status" value="1"/>
</dbReference>
<dbReference type="RefSeq" id="WP_122952002.1">
    <property type="nucleotide sequence ID" value="NZ_CP024634.1"/>
</dbReference>
<dbReference type="KEGG" id="bthg:MS2017_1888"/>
<sequence length="449" mass="51325">MTNKTYSKLFNQQSSYDNNDNIIQDTINFTTQSHKNYQYDHQDRLTKDSHNNHYFAYDKLGNITSTNQNNQGNNQSTQTEARTTNDDNQYTQITQNSNSINITISYDANGNLASYQDKTYTYDLLNRLTSISQNTTTIVQYYYLKDRLGSVVGLINNNQQLVESYHYNTFGKLTIKDHDQNIIPKSNYNNPYAYTGRRFDNESGLYYYRNRYYQPSLARFISQDPKGYIDGYNLYAYVKNNPLRYTDPFGTTAQQANYDYQEEWNNWDNDNDWDSFNDTSYWDDGNNNSSQDNPGTTTTIGENNGIINTIGTTLTKSVNQLSEILDVVTSGASRKVGPSYGIHAKGKLGPFKVGAGGAKLNSKGLSTWGKSTTDIELSAFKYGGRAYLWDIDIDSSGVNNIDILGIAKPTWDWSIGAGVTFPPYSVEVEYDFQPLKEYIYNQWNEWISE</sequence>
<feature type="region of interest" description="Disordered" evidence="1">
    <location>
        <begin position="63"/>
        <end position="85"/>
    </location>
</feature>
<evidence type="ECO:0008006" key="4">
    <source>
        <dbReference type="Google" id="ProtNLM"/>
    </source>
</evidence>
<evidence type="ECO:0000313" key="2">
    <source>
        <dbReference type="EMBL" id="AYQ57559.1"/>
    </source>
</evidence>
<proteinExistence type="predicted"/>
<dbReference type="NCBIfam" id="TIGR03696">
    <property type="entry name" value="Rhs_assc_core"/>
    <property type="match status" value="1"/>
</dbReference>
<dbReference type="Gene3D" id="2.180.10.10">
    <property type="entry name" value="RHS repeat-associated core"/>
    <property type="match status" value="2"/>
</dbReference>
<dbReference type="InterPro" id="IPR022385">
    <property type="entry name" value="Rhs_assc_core"/>
</dbReference>
<evidence type="ECO:0000313" key="3">
    <source>
        <dbReference type="Proteomes" id="UP000278334"/>
    </source>
</evidence>
<dbReference type="InterPro" id="IPR050708">
    <property type="entry name" value="T6SS_VgrG/RHS"/>
</dbReference>
<dbReference type="AlphaFoldDB" id="A0A3G3IPE1"/>
<dbReference type="PRINTS" id="PR00394">
    <property type="entry name" value="RHSPROTEIN"/>
</dbReference>
<organism evidence="2 3">
    <name type="scientific">Bathymodiolus thermophilus thioautotrophic gill symbiont</name>
    <dbReference type="NCBI Taxonomy" id="2360"/>
    <lineage>
        <taxon>Bacteria</taxon>
        <taxon>Pseudomonadati</taxon>
        <taxon>Pseudomonadota</taxon>
        <taxon>Gammaproteobacteria</taxon>
        <taxon>sulfur-oxidizing symbionts</taxon>
    </lineage>
</organism>
<gene>
    <name evidence="2" type="ORF">MS2017_1888</name>
</gene>
<reference evidence="2 3" key="1">
    <citation type="submission" date="2017-11" db="EMBL/GenBank/DDBJ databases">
        <title>Genome sequence of the bacterial symbiont EPR9N from a vent mussel Bathymodiolus thermophilus.</title>
        <authorList>
            <person name="Won Y.-J."/>
        </authorList>
    </citation>
    <scope>NUCLEOTIDE SEQUENCE [LARGE SCALE GENOMIC DNA]</scope>
    <source>
        <strain evidence="2 3">EPR9N</strain>
    </source>
</reference>
<evidence type="ECO:0000256" key="1">
    <source>
        <dbReference type="SAM" id="MobiDB-lite"/>
    </source>
</evidence>
<dbReference type="PANTHER" id="PTHR32305">
    <property type="match status" value="1"/>
</dbReference>
<accession>A0A3G3IPE1</accession>
<protein>
    <recommendedName>
        <fullName evidence="4">RHS repeat-associated core domain-containing protein</fullName>
    </recommendedName>
</protein>
<dbReference type="EMBL" id="CP024634">
    <property type="protein sequence ID" value="AYQ57559.1"/>
    <property type="molecule type" value="Genomic_DNA"/>
</dbReference>
<name>A0A3G3IPE1_9GAMM</name>